<dbReference type="GO" id="GO:0016805">
    <property type="term" value="F:dipeptidase activity"/>
    <property type="evidence" value="ECO:0007669"/>
    <property type="project" value="TreeGrafter"/>
</dbReference>
<evidence type="ECO:0000313" key="2">
    <source>
        <dbReference type="EMBL" id="STW78933.1"/>
    </source>
</evidence>
<dbReference type="AlphaFoldDB" id="A0A7H4PKL0"/>
<organism evidence="2 3">
    <name type="scientific">Klebsiella michiganensis</name>
    <dbReference type="NCBI Taxonomy" id="1134687"/>
    <lineage>
        <taxon>Bacteria</taxon>
        <taxon>Pseudomonadati</taxon>
        <taxon>Pseudomonadota</taxon>
        <taxon>Gammaproteobacteria</taxon>
        <taxon>Enterobacterales</taxon>
        <taxon>Enterobacteriaceae</taxon>
        <taxon>Klebsiella/Raoultella group</taxon>
        <taxon>Klebsiella</taxon>
    </lineage>
</organism>
<name>A0A7H4PKL0_9ENTR</name>
<dbReference type="Gene3D" id="3.40.630.10">
    <property type="entry name" value="Zn peptidases"/>
    <property type="match status" value="1"/>
</dbReference>
<dbReference type="GO" id="GO:0046657">
    <property type="term" value="P:folic acid catabolic process"/>
    <property type="evidence" value="ECO:0007669"/>
    <property type="project" value="TreeGrafter"/>
</dbReference>
<accession>A0A7H4PKL0</accession>
<protein>
    <submittedName>
        <fullName evidence="2">Amidohydrolase</fullName>
    </submittedName>
</protein>
<feature type="region of interest" description="Disordered" evidence="1">
    <location>
        <begin position="93"/>
        <end position="126"/>
    </location>
</feature>
<dbReference type="Gene3D" id="3.30.70.360">
    <property type="match status" value="1"/>
</dbReference>
<keyword evidence="2" id="KW-0378">Hydrolase</keyword>
<sequence length="126" mass="14061">MVQSEAHVLYKVRSPKMQEVREITQRVDDVARGAALMTGTEVTIEFDAASADLIPNVTLASVMNEELLKTGPVTFSPEEKAFAQAIQETFSEEEKRKVAKRGRTLSEDITPFRQEPDFLNGSTDGW</sequence>
<comment type="caution">
    <text evidence="2">The sequence shown here is derived from an EMBL/GenBank/DDBJ whole genome shotgun (WGS) entry which is preliminary data.</text>
</comment>
<evidence type="ECO:0000313" key="3">
    <source>
        <dbReference type="Proteomes" id="UP000254863"/>
    </source>
</evidence>
<dbReference type="PANTHER" id="PTHR30575:SF0">
    <property type="entry name" value="XAA-ARG DIPEPTIDASE"/>
    <property type="match status" value="1"/>
</dbReference>
<gene>
    <name evidence="2" type="primary">abgB_2</name>
    <name evidence="2" type="ORF">NCTC11685_06251</name>
</gene>
<dbReference type="InterPro" id="IPR052030">
    <property type="entry name" value="Peptidase_M20/M20A_hydrolases"/>
</dbReference>
<dbReference type="Proteomes" id="UP000254863">
    <property type="component" value="Unassembled WGS sequence"/>
</dbReference>
<reference evidence="2 3" key="1">
    <citation type="submission" date="2018-06" db="EMBL/GenBank/DDBJ databases">
        <authorList>
            <consortium name="Pathogen Informatics"/>
            <person name="Doyle S."/>
        </authorList>
    </citation>
    <scope>NUCLEOTIDE SEQUENCE [LARGE SCALE GENOMIC DNA]</scope>
    <source>
        <strain evidence="2 3">NCTC11685</strain>
    </source>
</reference>
<evidence type="ECO:0000256" key="1">
    <source>
        <dbReference type="SAM" id="MobiDB-lite"/>
    </source>
</evidence>
<dbReference type="EMBL" id="UGMS01000003">
    <property type="protein sequence ID" value="STW78933.1"/>
    <property type="molecule type" value="Genomic_DNA"/>
</dbReference>
<dbReference type="GO" id="GO:0005737">
    <property type="term" value="C:cytoplasm"/>
    <property type="evidence" value="ECO:0007669"/>
    <property type="project" value="TreeGrafter"/>
</dbReference>
<dbReference type="PANTHER" id="PTHR30575">
    <property type="entry name" value="PEPTIDASE M20"/>
    <property type="match status" value="1"/>
</dbReference>
<dbReference type="GO" id="GO:0071713">
    <property type="term" value="F:para-aminobenzoyl-glutamate hydrolase activity"/>
    <property type="evidence" value="ECO:0007669"/>
    <property type="project" value="TreeGrafter"/>
</dbReference>
<proteinExistence type="predicted"/>